<evidence type="ECO:0000256" key="3">
    <source>
        <dbReference type="ARBA" id="ARBA00022538"/>
    </source>
</evidence>
<dbReference type="PATRIC" id="fig|1286171.3.peg.1826"/>
<feature type="domain" description="RCK N-terminal" evidence="7">
    <location>
        <begin position="7"/>
        <end position="124"/>
    </location>
</feature>
<dbReference type="SUPFAM" id="SSF116726">
    <property type="entry name" value="TrkA C-terminal domain-like"/>
    <property type="match status" value="1"/>
</dbReference>
<keyword evidence="3" id="KW-0633">Potassium transport</keyword>
<dbReference type="Gene3D" id="3.40.50.720">
    <property type="entry name" value="NAD(P)-binding Rossmann-like Domain"/>
    <property type="match status" value="1"/>
</dbReference>
<feature type="domain" description="RCK C-terminal" evidence="8">
    <location>
        <begin position="144"/>
        <end position="226"/>
    </location>
</feature>
<dbReference type="PROSITE" id="PS51202">
    <property type="entry name" value="RCK_C"/>
    <property type="match status" value="1"/>
</dbReference>
<dbReference type="InterPro" id="IPR006037">
    <property type="entry name" value="RCK_C"/>
</dbReference>
<protein>
    <recommendedName>
        <fullName evidence="1">Trk system potassium uptake protein TrkA</fullName>
    </recommendedName>
</protein>
<dbReference type="PANTHER" id="PTHR43833">
    <property type="entry name" value="POTASSIUM CHANNEL PROTEIN 2-RELATED-RELATED"/>
    <property type="match status" value="1"/>
</dbReference>
<dbReference type="HOGENOM" id="CLU_046525_2_0_9"/>
<dbReference type="InterPro" id="IPR003148">
    <property type="entry name" value="RCK_N"/>
</dbReference>
<organism evidence="9 10">
    <name type="scientific">Peptoclostridium acidaminophilum DSM 3953</name>
    <dbReference type="NCBI Taxonomy" id="1286171"/>
    <lineage>
        <taxon>Bacteria</taxon>
        <taxon>Bacillati</taxon>
        <taxon>Bacillota</taxon>
        <taxon>Clostridia</taxon>
        <taxon>Peptostreptococcales</taxon>
        <taxon>Peptoclostridiaceae</taxon>
        <taxon>Peptoclostridium</taxon>
    </lineage>
</organism>
<dbReference type="Pfam" id="PF02080">
    <property type="entry name" value="TrkA_C"/>
    <property type="match status" value="1"/>
</dbReference>
<dbReference type="KEGG" id="eac:EAL2_c18770"/>
<dbReference type="PANTHER" id="PTHR43833:SF5">
    <property type="entry name" value="TRK SYSTEM POTASSIUM UPTAKE PROTEIN TRKA"/>
    <property type="match status" value="1"/>
</dbReference>
<dbReference type="PROSITE" id="PS51201">
    <property type="entry name" value="RCK_N"/>
    <property type="match status" value="1"/>
</dbReference>
<dbReference type="InterPro" id="IPR036721">
    <property type="entry name" value="RCK_C_sf"/>
</dbReference>
<proteinExistence type="predicted"/>
<reference evidence="9 10" key="1">
    <citation type="journal article" date="2014" name="Genome Announc.">
        <title>Complete Genome Sequence of Amino Acid-Utilizing Eubacterium acidaminophilum al-2 (DSM 3953).</title>
        <authorList>
            <person name="Poehlein A."/>
            <person name="Andreesen J.R."/>
            <person name="Daniel R."/>
        </authorList>
    </citation>
    <scope>NUCLEOTIDE SEQUENCE [LARGE SCALE GENOMIC DNA]</scope>
    <source>
        <strain evidence="9 10">DSM 3953</strain>
    </source>
</reference>
<evidence type="ECO:0000313" key="10">
    <source>
        <dbReference type="Proteomes" id="UP000019591"/>
    </source>
</evidence>
<sequence length="228" mass="25213">MMREVIRLNIMVVAGYRKVHFLVKKFISEGHKLTIIHRDEEECKKLAKIHKASIVHGDGTDPAILEDAGVMDNDVLLAISSNDAENFVACQIAGRVYGVDRTLAFVNEPEYIDVFKRLGVSTVISTADIIYNMIDQKISVEEIINLMPMEDGKIGIMDIEIADDFKSAGKSLAEISLPEDSVIAFIIRGERQMVPRGSTVVKEGDRLIILSLSSVQTAVIEAIKGRVD</sequence>
<evidence type="ECO:0000313" key="9">
    <source>
        <dbReference type="EMBL" id="AHM57158.1"/>
    </source>
</evidence>
<evidence type="ECO:0000256" key="5">
    <source>
        <dbReference type="ARBA" id="ARBA00023027"/>
    </source>
</evidence>
<dbReference type="eggNOG" id="COG0569">
    <property type="taxonomic scope" value="Bacteria"/>
</dbReference>
<evidence type="ECO:0000256" key="2">
    <source>
        <dbReference type="ARBA" id="ARBA00022448"/>
    </source>
</evidence>
<dbReference type="InterPro" id="IPR036291">
    <property type="entry name" value="NAD(P)-bd_dom_sf"/>
</dbReference>
<evidence type="ECO:0000259" key="8">
    <source>
        <dbReference type="PROSITE" id="PS51202"/>
    </source>
</evidence>
<accession>W8TH72</accession>
<evidence type="ECO:0000256" key="4">
    <source>
        <dbReference type="ARBA" id="ARBA00022958"/>
    </source>
</evidence>
<dbReference type="Pfam" id="PF02254">
    <property type="entry name" value="TrkA_N"/>
    <property type="match status" value="1"/>
</dbReference>
<dbReference type="Gene3D" id="3.30.70.1450">
    <property type="entry name" value="Regulator of K+ conductance, C-terminal domain"/>
    <property type="match status" value="1"/>
</dbReference>
<dbReference type="GO" id="GO:0015079">
    <property type="term" value="F:potassium ion transmembrane transporter activity"/>
    <property type="evidence" value="ECO:0007669"/>
    <property type="project" value="InterPro"/>
</dbReference>
<dbReference type="InterPro" id="IPR050721">
    <property type="entry name" value="Trk_Ktr_HKT_K-transport"/>
</dbReference>
<dbReference type="Proteomes" id="UP000019591">
    <property type="component" value="Chromosome"/>
</dbReference>
<dbReference type="PRINTS" id="PR00335">
    <property type="entry name" value="KUPTAKETRKA"/>
</dbReference>
<evidence type="ECO:0000256" key="1">
    <source>
        <dbReference type="ARBA" id="ARBA00017378"/>
    </source>
</evidence>
<name>W8TH72_PEPAC</name>
<dbReference type="STRING" id="1286171.EAL2_c18770"/>
<evidence type="ECO:0000256" key="6">
    <source>
        <dbReference type="ARBA" id="ARBA00023065"/>
    </source>
</evidence>
<dbReference type="SUPFAM" id="SSF51735">
    <property type="entry name" value="NAD(P)-binding Rossmann-fold domains"/>
    <property type="match status" value="1"/>
</dbReference>
<keyword evidence="6" id="KW-0406">Ion transport</keyword>
<keyword evidence="5" id="KW-0520">NAD</keyword>
<dbReference type="GO" id="GO:0005886">
    <property type="term" value="C:plasma membrane"/>
    <property type="evidence" value="ECO:0007669"/>
    <property type="project" value="InterPro"/>
</dbReference>
<evidence type="ECO:0000259" key="7">
    <source>
        <dbReference type="PROSITE" id="PS51201"/>
    </source>
</evidence>
<dbReference type="InterPro" id="IPR006036">
    <property type="entry name" value="K_uptake_TrkA"/>
</dbReference>
<dbReference type="EMBL" id="CP007452">
    <property type="protein sequence ID" value="AHM57158.1"/>
    <property type="molecule type" value="Genomic_DNA"/>
</dbReference>
<keyword evidence="4" id="KW-0630">Potassium</keyword>
<dbReference type="AlphaFoldDB" id="W8TH72"/>
<keyword evidence="10" id="KW-1185">Reference proteome</keyword>
<keyword evidence="2" id="KW-0813">Transport</keyword>
<gene>
    <name evidence="9" type="primary">trkA1</name>
    <name evidence="9" type="ORF">EAL2_c18770</name>
</gene>